<dbReference type="PROSITE" id="PS00211">
    <property type="entry name" value="ABC_TRANSPORTER_1"/>
    <property type="match status" value="1"/>
</dbReference>
<dbReference type="InterPro" id="IPR014710">
    <property type="entry name" value="RmlC-like_jellyroll"/>
</dbReference>
<dbReference type="NCBIfam" id="TIGR02982">
    <property type="entry name" value="heterocyst_DevA"/>
    <property type="match status" value="1"/>
</dbReference>
<keyword evidence="1" id="KW-0813">Transport</keyword>
<dbReference type="InterPro" id="IPR003439">
    <property type="entry name" value="ABC_transporter-like_ATP-bd"/>
</dbReference>
<dbReference type="GO" id="GO:0005886">
    <property type="term" value="C:plasma membrane"/>
    <property type="evidence" value="ECO:0007669"/>
    <property type="project" value="TreeGrafter"/>
</dbReference>
<dbReference type="InterPro" id="IPR000595">
    <property type="entry name" value="cNMP-bd_dom"/>
</dbReference>
<dbReference type="PROSITE" id="PS00889">
    <property type="entry name" value="CNMP_BINDING_2"/>
    <property type="match status" value="1"/>
</dbReference>
<dbReference type="Gene3D" id="3.40.50.300">
    <property type="entry name" value="P-loop containing nucleotide triphosphate hydrolases"/>
    <property type="match status" value="1"/>
</dbReference>
<dbReference type="InterPro" id="IPR015854">
    <property type="entry name" value="ABC_transpr_LolD-like"/>
</dbReference>
<evidence type="ECO:0000256" key="2">
    <source>
        <dbReference type="ARBA" id="ARBA00022741"/>
    </source>
</evidence>
<dbReference type="AlphaFoldDB" id="A0A975TC42"/>
<dbReference type="InterPro" id="IPR014324">
    <property type="entry name" value="ABC_heterocyst_DevA"/>
</dbReference>
<dbReference type="InterPro" id="IPR017911">
    <property type="entry name" value="MacB-like_ATP-bd"/>
</dbReference>
<dbReference type="SMART" id="SM00100">
    <property type="entry name" value="cNMP"/>
    <property type="match status" value="2"/>
</dbReference>
<dbReference type="PRINTS" id="PR00103">
    <property type="entry name" value="CAMPKINASE"/>
</dbReference>
<proteinExistence type="predicted"/>
<dbReference type="SUPFAM" id="SSF51206">
    <property type="entry name" value="cAMP-binding domain-like"/>
    <property type="match status" value="2"/>
</dbReference>
<dbReference type="InterPro" id="IPR027417">
    <property type="entry name" value="P-loop_NTPase"/>
</dbReference>
<dbReference type="InterPro" id="IPR017871">
    <property type="entry name" value="ABC_transporter-like_CS"/>
</dbReference>
<dbReference type="Pfam" id="PF00005">
    <property type="entry name" value="ABC_tran"/>
    <property type="match status" value="1"/>
</dbReference>
<evidence type="ECO:0000256" key="3">
    <source>
        <dbReference type="ARBA" id="ARBA00022840"/>
    </source>
</evidence>
<dbReference type="GO" id="GO:0022857">
    <property type="term" value="F:transmembrane transporter activity"/>
    <property type="evidence" value="ECO:0007669"/>
    <property type="project" value="TreeGrafter"/>
</dbReference>
<dbReference type="PROSITE" id="PS50042">
    <property type="entry name" value="CNMP_BINDING_3"/>
    <property type="match status" value="2"/>
</dbReference>
<dbReference type="InterPro" id="IPR003593">
    <property type="entry name" value="AAA+_ATPase"/>
</dbReference>
<feature type="domain" description="ABC transporter" evidence="5">
    <location>
        <begin position="7"/>
        <end position="246"/>
    </location>
</feature>
<dbReference type="GO" id="GO:0005524">
    <property type="term" value="F:ATP binding"/>
    <property type="evidence" value="ECO:0007669"/>
    <property type="project" value="UniProtKB-KW"/>
</dbReference>
<evidence type="ECO:0000259" key="4">
    <source>
        <dbReference type="PROSITE" id="PS50042"/>
    </source>
</evidence>
<dbReference type="Gene3D" id="2.60.120.10">
    <property type="entry name" value="Jelly Rolls"/>
    <property type="match status" value="2"/>
</dbReference>
<dbReference type="PROSITE" id="PS50893">
    <property type="entry name" value="ABC_TRANSPORTER_2"/>
    <property type="match status" value="1"/>
</dbReference>
<dbReference type="EMBL" id="CP021056">
    <property type="protein sequence ID" value="QXE26020.1"/>
    <property type="molecule type" value="Genomic_DNA"/>
</dbReference>
<dbReference type="GO" id="GO:0016887">
    <property type="term" value="F:ATP hydrolysis activity"/>
    <property type="evidence" value="ECO:0007669"/>
    <property type="project" value="InterPro"/>
</dbReference>
<dbReference type="SUPFAM" id="SSF52540">
    <property type="entry name" value="P-loop containing nucleoside triphosphate hydrolases"/>
    <property type="match status" value="1"/>
</dbReference>
<keyword evidence="7" id="KW-1185">Reference proteome</keyword>
<reference evidence="6" key="1">
    <citation type="submission" date="2017-04" db="EMBL/GenBank/DDBJ databases">
        <title>Genome deletions in a multicellular cyanobacterial endosymbiont for morphological adaptation in marine diatoms.</title>
        <authorList>
            <person name="Wang Y."/>
            <person name="Gao H."/>
            <person name="Li R."/>
            <person name="Xu X."/>
        </authorList>
    </citation>
    <scope>NUCLEOTIDE SEQUENCE</scope>
    <source>
        <strain evidence="6">FACHB 800</strain>
    </source>
</reference>
<keyword evidence="3" id="KW-0067">ATP-binding</keyword>
<dbReference type="SMART" id="SM00382">
    <property type="entry name" value="AAA"/>
    <property type="match status" value="1"/>
</dbReference>
<dbReference type="CDD" id="cd03255">
    <property type="entry name" value="ABC_MJ0796_LolCDE_FtsE"/>
    <property type="match status" value="1"/>
</dbReference>
<organism evidence="6 7">
    <name type="scientific">Richelia sinica FACHB-800</name>
    <dbReference type="NCBI Taxonomy" id="1357546"/>
    <lineage>
        <taxon>Bacteria</taxon>
        <taxon>Bacillati</taxon>
        <taxon>Cyanobacteriota</taxon>
        <taxon>Cyanophyceae</taxon>
        <taxon>Nostocales</taxon>
        <taxon>Nostocaceae</taxon>
        <taxon>Richelia</taxon>
    </lineage>
</organism>
<protein>
    <submittedName>
        <fullName evidence="6">Cyclic nucleotide-binding domain (CNMP-BD) protein</fullName>
    </submittedName>
</protein>
<dbReference type="InterPro" id="IPR018488">
    <property type="entry name" value="cNMP-bd_CS"/>
</dbReference>
<evidence type="ECO:0000259" key="5">
    <source>
        <dbReference type="PROSITE" id="PS50893"/>
    </source>
</evidence>
<sequence>MATETIVSIKNLNYFFGEGELQKQILFDINLEIKTREFVILTGPSGSGKTTLLSLIGCLRAVQQGSIKILGQELNGADKKQLVQIRRNFGYVTQSSNLLDFLTVRQNIQMSLELQPNFSPKEALVKIEAILEAVGLKDKINAYPNNLSGGQRQRVAIASALVTRPSLLLADEPTAALDKVAGRNVVALMHRLAKEQNSAVLMVTHDHRILDLADRIINVEDGKLGLALNQELSLALPGFNEASLAKTITNPTVLTYKSEEVIIQQGEPATKFYILLEGEVDVFQELPHQPPKLVNHMKRGDYFGEVGLLRGGKRTATVRVAKDLEAKVMVIDEEMFQLFLSSSKLTNTDVVDNLYQRLINNYLSQALPHIDKSKILAAASQAKIIRYGANSTIVQQDTPADKFYMILEGEAKVIVSNASDIRSYQITAGEYFGDAQLVDRQNFPFTVQAGANNDIEVMVIERESFCRLIGVI</sequence>
<evidence type="ECO:0000256" key="1">
    <source>
        <dbReference type="ARBA" id="ARBA00022448"/>
    </source>
</evidence>
<dbReference type="PROSITE" id="PS00888">
    <property type="entry name" value="CNMP_BINDING_1"/>
    <property type="match status" value="1"/>
</dbReference>
<evidence type="ECO:0000313" key="7">
    <source>
        <dbReference type="Proteomes" id="UP000683511"/>
    </source>
</evidence>
<dbReference type="Proteomes" id="UP000683511">
    <property type="component" value="Chromosome"/>
</dbReference>
<dbReference type="PANTHER" id="PTHR24220">
    <property type="entry name" value="IMPORT ATP-BINDING PROTEIN"/>
    <property type="match status" value="1"/>
</dbReference>
<accession>A0A975TC42</accession>
<dbReference type="RefSeq" id="WP_190608638.1">
    <property type="nucleotide sequence ID" value="NZ_CP021056.1"/>
</dbReference>
<dbReference type="CDD" id="cd00038">
    <property type="entry name" value="CAP_ED"/>
    <property type="match status" value="2"/>
</dbReference>
<feature type="domain" description="Cyclic nucleotide-binding" evidence="4">
    <location>
        <begin position="366"/>
        <end position="472"/>
    </location>
</feature>
<dbReference type="PANTHER" id="PTHR24220:SF376">
    <property type="entry name" value="ABC TRANSPORTER"/>
    <property type="match status" value="1"/>
</dbReference>
<gene>
    <name evidence="6" type="ORF">B6N60_04747</name>
</gene>
<keyword evidence="2" id="KW-0547">Nucleotide-binding</keyword>
<dbReference type="InterPro" id="IPR018490">
    <property type="entry name" value="cNMP-bd_dom_sf"/>
</dbReference>
<dbReference type="Pfam" id="PF00027">
    <property type="entry name" value="cNMP_binding"/>
    <property type="match status" value="2"/>
</dbReference>
<feature type="domain" description="Cyclic nucleotide-binding" evidence="4">
    <location>
        <begin position="235"/>
        <end position="357"/>
    </location>
</feature>
<name>A0A975TC42_9NOST</name>
<evidence type="ECO:0000313" key="6">
    <source>
        <dbReference type="EMBL" id="QXE26020.1"/>
    </source>
</evidence>
<dbReference type="KEGG" id="rsin:B6N60_04747"/>